<evidence type="ECO:0000256" key="4">
    <source>
        <dbReference type="ARBA" id="ARBA00022806"/>
    </source>
</evidence>
<dbReference type="InterPro" id="IPR001650">
    <property type="entry name" value="Helicase_C-like"/>
</dbReference>
<dbReference type="GO" id="GO:0016887">
    <property type="term" value="F:ATP hydrolysis activity"/>
    <property type="evidence" value="ECO:0007669"/>
    <property type="project" value="TreeGrafter"/>
</dbReference>
<dbReference type="Proteomes" id="UP000526233">
    <property type="component" value="Unassembled WGS sequence"/>
</dbReference>
<dbReference type="InterPro" id="IPR045628">
    <property type="entry name" value="Lhr_WH_dom"/>
</dbReference>
<feature type="domain" description="Helicase C-terminal" evidence="11">
    <location>
        <begin position="266"/>
        <end position="416"/>
    </location>
</feature>
<dbReference type="PIRSF" id="PIRSF037307">
    <property type="entry name" value="Lhr-like_helic_prd"/>
    <property type="match status" value="1"/>
</dbReference>
<dbReference type="EMBL" id="NNRM01000045">
    <property type="protein sequence ID" value="OYR22198.1"/>
    <property type="molecule type" value="Genomic_DNA"/>
</dbReference>
<protein>
    <submittedName>
        <fullName evidence="13">DEXH box helicase, DNA ligase-associated</fullName>
        <ecNumber evidence="13">3.6.4.-</ecNumber>
    </submittedName>
    <submittedName>
        <fullName evidence="12">Ligase-associated DNA damage response DEXH box helicase</fullName>
    </submittedName>
</protein>
<dbReference type="PANTHER" id="PTHR47962:SF3">
    <property type="entry name" value="LARGE ATP-DEPENDENT HELICASE-RELATED PROTEIN"/>
    <property type="match status" value="1"/>
</dbReference>
<dbReference type="SUPFAM" id="SSF52540">
    <property type="entry name" value="P-loop containing nucleoside triphosphate hydrolases"/>
    <property type="match status" value="1"/>
</dbReference>
<dbReference type="InterPro" id="IPR017170">
    <property type="entry name" value="Lhr-like"/>
</dbReference>
<dbReference type="GO" id="GO:0016874">
    <property type="term" value="F:ligase activity"/>
    <property type="evidence" value="ECO:0007669"/>
    <property type="project" value="UniProtKB-KW"/>
</dbReference>
<dbReference type="SMART" id="SM00487">
    <property type="entry name" value="DEXDc"/>
    <property type="match status" value="1"/>
</dbReference>
<dbReference type="GO" id="GO:0005524">
    <property type="term" value="F:ATP binding"/>
    <property type="evidence" value="ECO:0007669"/>
    <property type="project" value="UniProtKB-KW"/>
</dbReference>
<evidence type="ECO:0000256" key="1">
    <source>
        <dbReference type="ARBA" id="ARBA00022741"/>
    </source>
</evidence>
<evidence type="ECO:0000259" key="11">
    <source>
        <dbReference type="PROSITE" id="PS51194"/>
    </source>
</evidence>
<dbReference type="InterPro" id="IPR026362">
    <property type="entry name" value="DEXH_lig_assoc"/>
</dbReference>
<evidence type="ECO:0000256" key="3">
    <source>
        <dbReference type="ARBA" id="ARBA00022801"/>
    </source>
</evidence>
<keyword evidence="3 13" id="KW-0378">Hydrolase</keyword>
<dbReference type="InterPro" id="IPR014001">
    <property type="entry name" value="Helicase_ATP-bd"/>
</dbReference>
<dbReference type="InterPro" id="IPR011545">
    <property type="entry name" value="DEAD/DEAH_box_helicase_dom"/>
</dbReference>
<reference evidence="12 15" key="2">
    <citation type="submission" date="2018-11" db="EMBL/GenBank/DDBJ databases">
        <title>Genome sequencing and analysis.</title>
        <authorList>
            <person name="Huang Y.-T."/>
        </authorList>
    </citation>
    <scope>NUCLEOTIDE SEQUENCE [LARGE SCALE GENOMIC DNA]</scope>
    <source>
        <strain evidence="12 15">SHIN</strain>
    </source>
</reference>
<evidence type="ECO:0000313" key="14">
    <source>
        <dbReference type="Proteomes" id="UP000216188"/>
    </source>
</evidence>
<dbReference type="PROSITE" id="PS51192">
    <property type="entry name" value="HELICASE_ATP_BIND_1"/>
    <property type="match status" value="1"/>
</dbReference>
<dbReference type="EC" id="3.6.4.-" evidence="13"/>
<keyword evidence="6" id="KW-0238">DNA-binding</keyword>
<dbReference type="GO" id="GO:0003677">
    <property type="term" value="F:DNA binding"/>
    <property type="evidence" value="ECO:0007669"/>
    <property type="project" value="UniProtKB-KW"/>
</dbReference>
<keyword evidence="4 13" id="KW-0347">Helicase</keyword>
<evidence type="ECO:0000313" key="12">
    <source>
        <dbReference type="EMBL" id="NNV19934.1"/>
    </source>
</evidence>
<dbReference type="GO" id="GO:0006281">
    <property type="term" value="P:DNA repair"/>
    <property type="evidence" value="ECO:0007669"/>
    <property type="project" value="UniProtKB-KW"/>
</dbReference>
<keyword evidence="1" id="KW-0547">Nucleotide-binding</keyword>
<dbReference type="PROSITE" id="PS51194">
    <property type="entry name" value="HELICASE_CTER"/>
    <property type="match status" value="1"/>
</dbReference>
<dbReference type="Pfam" id="PF19306">
    <property type="entry name" value="WHD_Lhr"/>
    <property type="match status" value="1"/>
</dbReference>
<dbReference type="Pfam" id="PF08494">
    <property type="entry name" value="DEAD_assoc"/>
    <property type="match status" value="1"/>
</dbReference>
<dbReference type="AlphaFoldDB" id="A0A256G570"/>
<keyword evidence="5" id="KW-0067">ATP-binding</keyword>
<organism evidence="13 14">
    <name type="scientific">Brucella pseudogrignonensis</name>
    <dbReference type="NCBI Taxonomy" id="419475"/>
    <lineage>
        <taxon>Bacteria</taxon>
        <taxon>Pseudomonadati</taxon>
        <taxon>Pseudomonadota</taxon>
        <taxon>Alphaproteobacteria</taxon>
        <taxon>Hyphomicrobiales</taxon>
        <taxon>Brucellaceae</taxon>
        <taxon>Brucella/Ochrobactrum group</taxon>
        <taxon>Brucella</taxon>
    </lineage>
</organism>
<keyword evidence="14" id="KW-1185">Reference proteome</keyword>
<name>A0A256G570_9HYPH</name>
<dbReference type="EMBL" id="PKQI01000001">
    <property type="protein sequence ID" value="NNV19934.1"/>
    <property type="molecule type" value="Genomic_DNA"/>
</dbReference>
<keyword evidence="13" id="KW-0436">Ligase</keyword>
<dbReference type="PANTHER" id="PTHR47962">
    <property type="entry name" value="ATP-DEPENDENT HELICASE LHR-RELATED-RELATED"/>
    <property type="match status" value="1"/>
</dbReference>
<dbReference type="RefSeq" id="WP_007879779.1">
    <property type="nucleotide sequence ID" value="NZ_CAXURC020000002.1"/>
</dbReference>
<dbReference type="SMART" id="SM00490">
    <property type="entry name" value="HELICc"/>
    <property type="match status" value="1"/>
</dbReference>
<dbReference type="Pfam" id="PF00270">
    <property type="entry name" value="DEAD"/>
    <property type="match status" value="1"/>
</dbReference>
<evidence type="ECO:0000256" key="2">
    <source>
        <dbReference type="ARBA" id="ARBA00022763"/>
    </source>
</evidence>
<evidence type="ECO:0000256" key="8">
    <source>
        <dbReference type="ARBA" id="ARBA00023235"/>
    </source>
</evidence>
<comment type="caution">
    <text evidence="13">The sequence shown here is derived from an EMBL/GenBank/DDBJ whole genome shotgun (WGS) entry which is preliminary data.</text>
</comment>
<evidence type="ECO:0000256" key="6">
    <source>
        <dbReference type="ARBA" id="ARBA00023125"/>
    </source>
</evidence>
<dbReference type="InterPro" id="IPR052511">
    <property type="entry name" value="ATP-dep_Helicase"/>
</dbReference>
<evidence type="ECO:0000259" key="10">
    <source>
        <dbReference type="PROSITE" id="PS51192"/>
    </source>
</evidence>
<proteinExistence type="inferred from homology"/>
<keyword evidence="8" id="KW-0413">Isomerase</keyword>
<dbReference type="InterPro" id="IPR013701">
    <property type="entry name" value="Lhr-like_DEAD/DEAH_assoc"/>
</dbReference>
<dbReference type="NCBIfam" id="TIGR04121">
    <property type="entry name" value="DEXH_lig_assoc"/>
    <property type="match status" value="1"/>
</dbReference>
<reference evidence="13 14" key="1">
    <citation type="submission" date="2017-07" db="EMBL/GenBank/DDBJ databases">
        <title>Phylogenetic study on the rhizospheric bacterium Ochrobactrum sp. A44.</title>
        <authorList>
            <person name="Krzyzanowska D.M."/>
            <person name="Ossowicki A."/>
            <person name="Rajewska M."/>
            <person name="Maciag T."/>
            <person name="Kaczynski Z."/>
            <person name="Czerwicka M."/>
            <person name="Jafra S."/>
        </authorList>
    </citation>
    <scope>NUCLEOTIDE SEQUENCE [LARGE SCALE GENOMIC DNA]</scope>
    <source>
        <strain evidence="13 14">CCUG 30717</strain>
    </source>
</reference>
<gene>
    <name evidence="13" type="ORF">CEV34_4540</name>
    <name evidence="12" type="ORF">EHE22_05750</name>
</gene>
<evidence type="ECO:0000313" key="13">
    <source>
        <dbReference type="EMBL" id="OYR22198.1"/>
    </source>
</evidence>
<evidence type="ECO:0000313" key="15">
    <source>
        <dbReference type="Proteomes" id="UP000526233"/>
    </source>
</evidence>
<dbReference type="Proteomes" id="UP000216188">
    <property type="component" value="Unassembled WGS sequence"/>
</dbReference>
<feature type="domain" description="Helicase ATP-binding" evidence="10">
    <location>
        <begin position="39"/>
        <end position="232"/>
    </location>
</feature>
<dbReference type="STRING" id="419475.A8A54_15360"/>
<sequence>MTLNLTPTSETAAFHLPDRFVKWFAEKGWSPRAHQLELLSRAEQGQSTLLIAPTGAGKTLAGFLPALVDLERMRNKVGTGSPSRVAPKTKQGVHTLYISPLKALAVDIHRNLTIPVEEMGLDITIETRTGDTPAHKRQRQKLVPPDILLTTPEQLALLIASKGAEQFFKGLRYVVLDELHSLVISKRGHLLALGLARLRRLQPQLQTIGLSATVAQPDELRRWLVEQDGTEPKSGLVTVDGGAKPEITILDSEERVPWAGHSSRYAIPDIYEAVRAHRTTLLFVNTRSQAEMLFQELWRVNEDTLPIALHHGSLDAGQRRKVEQAMAANTLRAVVATSTLDLGIDWGDVDLVIHVGAPKGASRLAQRIGRANHRMDEPSRAILVPANRFEVMECRAALDANYLGAQDTPPLIDGALDVLAQHVLGMACAEPFNADQLYREVQSAAPYSNLSRETFDQILDFVATGGYALKTYERFAKIRKTVDGTWRVSNPRIAQQYRLNIGTIVEAPELNVRLTRGGKGANARAVGRGGRVLGRIEEYFLETLTPGDTFLFAGKVLRFEGIRENECIASNAAGQDAKIPVYAGGKFPLSTYLASQVRAMLADRSRWPFLPQQVREWLEVQAFKSVLPREDELLIETFPKGGRFYMVAYPFEGRLAHQTLGMLLTRRLERMGAHPLGFVATDYSLGLWGLKDMGAMIGSGKLSLKRLFDEDMLGDDLEAWLDESYLLKRTFRNCAVISGLIERRHPGQEKTGRQVTVSTDLIYDVLRTHEPDHILLQATRADAATGLLDIKRLGDMLARVKGHLLHKPLDRISPLALPVMLEIGRERVAGEGDEMLLEEAADDLIREAIG</sequence>
<dbReference type="InterPro" id="IPR027417">
    <property type="entry name" value="P-loop_NTPase"/>
</dbReference>
<evidence type="ECO:0000256" key="5">
    <source>
        <dbReference type="ARBA" id="ARBA00022840"/>
    </source>
</evidence>
<dbReference type="Gene3D" id="3.40.50.300">
    <property type="entry name" value="P-loop containing nucleotide triphosphate hydrolases"/>
    <property type="match status" value="2"/>
</dbReference>
<keyword evidence="2" id="KW-0227">DNA damage</keyword>
<accession>A0A256G570</accession>
<evidence type="ECO:0000256" key="7">
    <source>
        <dbReference type="ARBA" id="ARBA00023204"/>
    </source>
</evidence>
<dbReference type="Pfam" id="PF00271">
    <property type="entry name" value="Helicase_C"/>
    <property type="match status" value="1"/>
</dbReference>
<dbReference type="GO" id="GO:0004386">
    <property type="term" value="F:helicase activity"/>
    <property type="evidence" value="ECO:0007669"/>
    <property type="project" value="UniProtKB-KW"/>
</dbReference>
<comment type="similarity">
    <text evidence="9">Belongs to the Lhr helicase family. Lhr-Core subfamily.</text>
</comment>
<keyword evidence="7" id="KW-0234">DNA repair</keyword>
<evidence type="ECO:0000256" key="9">
    <source>
        <dbReference type="ARBA" id="ARBA00093467"/>
    </source>
</evidence>
<dbReference type="CDD" id="cd18796">
    <property type="entry name" value="SF2_C_LHR"/>
    <property type="match status" value="1"/>
</dbReference>